<evidence type="ECO:0000259" key="3">
    <source>
        <dbReference type="SMART" id="SM00062"/>
    </source>
</evidence>
<dbReference type="EMBL" id="JABFDN010000014">
    <property type="protein sequence ID" value="NPU69108.1"/>
    <property type="molecule type" value="Genomic_DNA"/>
</dbReference>
<evidence type="ECO:0000256" key="2">
    <source>
        <dbReference type="SAM" id="SignalP"/>
    </source>
</evidence>
<gene>
    <name evidence="4" type="ORF">HL667_29175</name>
</gene>
<dbReference type="RefSeq" id="WP_172114156.1">
    <property type="nucleotide sequence ID" value="NZ_JABFDN010000014.1"/>
</dbReference>
<evidence type="ECO:0000313" key="5">
    <source>
        <dbReference type="Proteomes" id="UP000886476"/>
    </source>
</evidence>
<sequence>MHRLVYCAAAFMMLTASTAAKATDDVLRLCLDENLPPLSLHHRGKPGSGFDVLLGKAIADRLGRKLEIQWFESKLDEDSSPALEANALLSDGRCSLLGSYPLTQDGLVAPGVKTAKLPDFDGATRDDRRRRVALDKLMPSRPYLFSSLTVVLGPAAKPRRISDIGDLAGLRLAIESGTLADAILMTFDKGRLIDDITHLIPTRDDLLGALEQGKFEATLLDGRRFDAYRAAHPDSKLVASGYNYPIGANRGYVALSGSAELLAAVNKILADLEGSGELAKLAGTAGLTYLPPREPIILGDAFQKIIRSGAR</sequence>
<feature type="domain" description="Solute-binding protein family 3/N-terminal" evidence="3">
    <location>
        <begin position="26"/>
        <end position="293"/>
    </location>
</feature>
<dbReference type="SMART" id="SM00062">
    <property type="entry name" value="PBPb"/>
    <property type="match status" value="1"/>
</dbReference>
<reference evidence="4" key="1">
    <citation type="submission" date="2020-05" db="EMBL/GenBank/DDBJ databases">
        <title>Nod-independent and nitrogen-fixing Bradyrhizobium aeschynomene sp. nov. isolated from nodules of Aeschynomene indica.</title>
        <authorList>
            <person name="Zhang Z."/>
        </authorList>
    </citation>
    <scope>NUCLEOTIDE SEQUENCE</scope>
    <source>
        <strain evidence="4">83012</strain>
    </source>
</reference>
<dbReference type="Proteomes" id="UP000886476">
    <property type="component" value="Unassembled WGS sequence"/>
</dbReference>
<evidence type="ECO:0000313" key="4">
    <source>
        <dbReference type="EMBL" id="NPU69108.1"/>
    </source>
</evidence>
<feature type="signal peptide" evidence="2">
    <location>
        <begin position="1"/>
        <end position="22"/>
    </location>
</feature>
<accession>A0ABX2CLM0</accession>
<dbReference type="Gene3D" id="3.40.190.10">
    <property type="entry name" value="Periplasmic binding protein-like II"/>
    <property type="match status" value="3"/>
</dbReference>
<proteinExistence type="predicted"/>
<keyword evidence="1 2" id="KW-0732">Signal</keyword>
<dbReference type="PANTHER" id="PTHR35936:SF17">
    <property type="entry name" value="ARGININE-BINDING EXTRACELLULAR PROTEIN ARTP"/>
    <property type="match status" value="1"/>
</dbReference>
<keyword evidence="5" id="KW-1185">Reference proteome</keyword>
<organism evidence="4 5">
    <name type="scientific">Bradyrhizobium aeschynomenes</name>
    <dbReference type="NCBI Taxonomy" id="2734909"/>
    <lineage>
        <taxon>Bacteria</taxon>
        <taxon>Pseudomonadati</taxon>
        <taxon>Pseudomonadota</taxon>
        <taxon>Alphaproteobacteria</taxon>
        <taxon>Hyphomicrobiales</taxon>
        <taxon>Nitrobacteraceae</taxon>
        <taxon>Bradyrhizobium</taxon>
    </lineage>
</organism>
<dbReference type="PANTHER" id="PTHR35936">
    <property type="entry name" value="MEMBRANE-BOUND LYTIC MUREIN TRANSGLYCOSYLASE F"/>
    <property type="match status" value="1"/>
</dbReference>
<evidence type="ECO:0000256" key="1">
    <source>
        <dbReference type="ARBA" id="ARBA00022729"/>
    </source>
</evidence>
<name>A0ABX2CLM0_9BRAD</name>
<dbReference type="SUPFAM" id="SSF53850">
    <property type="entry name" value="Periplasmic binding protein-like II"/>
    <property type="match status" value="1"/>
</dbReference>
<dbReference type="InterPro" id="IPR001638">
    <property type="entry name" value="Solute-binding_3/MltF_N"/>
</dbReference>
<comment type="caution">
    <text evidence="4">The sequence shown here is derived from an EMBL/GenBank/DDBJ whole genome shotgun (WGS) entry which is preliminary data.</text>
</comment>
<feature type="chain" id="PRO_5046403958" evidence="2">
    <location>
        <begin position="23"/>
        <end position="311"/>
    </location>
</feature>
<protein>
    <submittedName>
        <fullName evidence="4">Transporter substrate-binding domain-containing protein</fullName>
    </submittedName>
</protein>